<dbReference type="EMBL" id="CM000148">
    <property type="protein sequence ID" value="EAZ17714.1"/>
    <property type="molecule type" value="Genomic_DNA"/>
</dbReference>
<reference evidence="6" key="1">
    <citation type="journal article" date="2005" name="PLoS Biol.">
        <title>The genomes of Oryza sativa: a history of duplications.</title>
        <authorList>
            <person name="Yu J."/>
            <person name="Wang J."/>
            <person name="Lin W."/>
            <person name="Li S."/>
            <person name="Li H."/>
            <person name="Zhou J."/>
            <person name="Ni P."/>
            <person name="Dong W."/>
            <person name="Hu S."/>
            <person name="Zeng C."/>
            <person name="Zhang J."/>
            <person name="Zhang Y."/>
            <person name="Li R."/>
            <person name="Xu Z."/>
            <person name="Li S."/>
            <person name="Li X."/>
            <person name="Zheng H."/>
            <person name="Cong L."/>
            <person name="Lin L."/>
            <person name="Yin J."/>
            <person name="Geng J."/>
            <person name="Li G."/>
            <person name="Shi J."/>
            <person name="Liu J."/>
            <person name="Lv H."/>
            <person name="Li J."/>
            <person name="Wang J."/>
            <person name="Deng Y."/>
            <person name="Ran L."/>
            <person name="Shi X."/>
            <person name="Wang X."/>
            <person name="Wu Q."/>
            <person name="Li C."/>
            <person name="Ren X."/>
            <person name="Wang J."/>
            <person name="Wang X."/>
            <person name="Li D."/>
            <person name="Liu D."/>
            <person name="Zhang X."/>
            <person name="Ji Z."/>
            <person name="Zhao W."/>
            <person name="Sun Y."/>
            <person name="Zhang Z."/>
            <person name="Bao J."/>
            <person name="Han Y."/>
            <person name="Dong L."/>
            <person name="Ji J."/>
            <person name="Chen P."/>
            <person name="Wu S."/>
            <person name="Liu J."/>
            <person name="Xiao Y."/>
            <person name="Bu D."/>
            <person name="Tan J."/>
            <person name="Yang L."/>
            <person name="Ye C."/>
            <person name="Zhang J."/>
            <person name="Xu J."/>
            <person name="Zhou Y."/>
            <person name="Yu Y."/>
            <person name="Zhang B."/>
            <person name="Zhuang S."/>
            <person name="Wei H."/>
            <person name="Liu B."/>
            <person name="Lei M."/>
            <person name="Yu H."/>
            <person name="Li Y."/>
            <person name="Xu H."/>
            <person name="Wei S."/>
            <person name="He X."/>
            <person name="Fang L."/>
            <person name="Zhang Z."/>
            <person name="Zhang Y."/>
            <person name="Huang X."/>
            <person name="Su Z."/>
            <person name="Tong W."/>
            <person name="Li J."/>
            <person name="Tong Z."/>
            <person name="Li S."/>
            <person name="Ye J."/>
            <person name="Wang L."/>
            <person name="Fang L."/>
            <person name="Lei T."/>
            <person name="Chen C."/>
            <person name="Chen H."/>
            <person name="Xu Z."/>
            <person name="Li H."/>
            <person name="Huang H."/>
            <person name="Zhang F."/>
            <person name="Xu H."/>
            <person name="Li N."/>
            <person name="Zhao C."/>
            <person name="Li S."/>
            <person name="Dong L."/>
            <person name="Huang Y."/>
            <person name="Li L."/>
            <person name="Xi Y."/>
            <person name="Qi Q."/>
            <person name="Li W."/>
            <person name="Zhang B."/>
            <person name="Hu W."/>
            <person name="Zhang Y."/>
            <person name="Tian X."/>
            <person name="Jiao Y."/>
            <person name="Liang X."/>
            <person name="Jin J."/>
            <person name="Gao L."/>
            <person name="Zheng W."/>
            <person name="Hao B."/>
            <person name="Liu S."/>
            <person name="Wang W."/>
            <person name="Yuan L."/>
            <person name="Cao M."/>
            <person name="McDermott J."/>
            <person name="Samudrala R."/>
            <person name="Wang J."/>
            <person name="Wong G.K."/>
            <person name="Yang H."/>
        </authorList>
    </citation>
    <scope>NUCLEOTIDE SEQUENCE [LARGE SCALE GENOMIC DNA]</scope>
</reference>
<dbReference type="UniPathway" id="UPA00545">
    <property type="reaction ID" value="UER00823"/>
</dbReference>
<reference evidence="6" key="2">
    <citation type="submission" date="2008-12" db="EMBL/GenBank/DDBJ databases">
        <title>Improved gene annotation of the rice (Oryza sativa) genomes.</title>
        <authorList>
            <person name="Wang J."/>
            <person name="Li R."/>
            <person name="Fan W."/>
            <person name="Huang Q."/>
            <person name="Zhang J."/>
            <person name="Zhou Y."/>
            <person name="Hu Y."/>
            <person name="Zi S."/>
            <person name="Li J."/>
            <person name="Ni P."/>
            <person name="Zheng H."/>
            <person name="Zhang Y."/>
            <person name="Zhao M."/>
            <person name="Hao Q."/>
            <person name="McDermott J."/>
            <person name="Samudrala R."/>
            <person name="Kristiansen K."/>
            <person name="Wong G.K.-S."/>
        </authorList>
    </citation>
    <scope>NUCLEOTIDE SEQUENCE</scope>
</reference>
<dbReference type="InterPro" id="IPR011050">
    <property type="entry name" value="Pectin_lyase_fold/virulence"/>
</dbReference>
<dbReference type="Gene3D" id="2.160.20.10">
    <property type="entry name" value="Single-stranded right-handed beta-helix, Pectin lyase-like"/>
    <property type="match status" value="1"/>
</dbReference>
<proteinExistence type="predicted"/>
<dbReference type="GO" id="GO:0042545">
    <property type="term" value="P:cell wall modification"/>
    <property type="evidence" value="ECO:0007669"/>
    <property type="project" value="InterPro"/>
</dbReference>
<keyword evidence="4" id="KW-0732">Signal</keyword>
<evidence type="ECO:0000256" key="2">
    <source>
        <dbReference type="ARBA" id="ARBA00022801"/>
    </source>
</evidence>
<protein>
    <recommendedName>
        <fullName evidence="5">Pectinesterase catalytic domain-containing protein</fullName>
    </recommendedName>
</protein>
<gene>
    <name evidence="6" type="ORF">OsJ_33257</name>
</gene>
<evidence type="ECO:0000256" key="4">
    <source>
        <dbReference type="SAM" id="SignalP"/>
    </source>
</evidence>
<evidence type="ECO:0000313" key="6">
    <source>
        <dbReference type="EMBL" id="EAZ17714.1"/>
    </source>
</evidence>
<dbReference type="PANTHER" id="PTHR31707">
    <property type="entry name" value="PECTINESTERASE"/>
    <property type="match status" value="1"/>
</dbReference>
<dbReference type="GO" id="GO:0030599">
    <property type="term" value="F:pectinesterase activity"/>
    <property type="evidence" value="ECO:0007669"/>
    <property type="project" value="InterPro"/>
</dbReference>
<dbReference type="AlphaFoldDB" id="A3C9F1"/>
<dbReference type="InterPro" id="IPR000070">
    <property type="entry name" value="Pectinesterase_cat"/>
</dbReference>
<evidence type="ECO:0000256" key="1">
    <source>
        <dbReference type="ARBA" id="ARBA00005184"/>
    </source>
</evidence>
<comment type="pathway">
    <text evidence="1">Glycan metabolism; pectin degradation; 2-dehydro-3-deoxy-D-gluconate from pectin: step 1/5.</text>
</comment>
<feature type="signal peptide" evidence="4">
    <location>
        <begin position="1"/>
        <end position="29"/>
    </location>
</feature>
<dbReference type="GO" id="GO:0045490">
    <property type="term" value="P:pectin catabolic process"/>
    <property type="evidence" value="ECO:0007669"/>
    <property type="project" value="UniProtKB-UniPathway"/>
</dbReference>
<feature type="chain" id="PRO_5011110580" description="Pectinesterase catalytic domain-containing protein" evidence="4">
    <location>
        <begin position="30"/>
        <end position="312"/>
    </location>
</feature>
<organism evidence="6">
    <name type="scientific">Oryza sativa subsp. japonica</name>
    <name type="common">Rice</name>
    <dbReference type="NCBI Taxonomy" id="39947"/>
    <lineage>
        <taxon>Eukaryota</taxon>
        <taxon>Viridiplantae</taxon>
        <taxon>Streptophyta</taxon>
        <taxon>Embryophyta</taxon>
        <taxon>Tracheophyta</taxon>
        <taxon>Spermatophyta</taxon>
        <taxon>Magnoliopsida</taxon>
        <taxon>Liliopsida</taxon>
        <taxon>Poales</taxon>
        <taxon>Poaceae</taxon>
        <taxon>BOP clade</taxon>
        <taxon>Oryzoideae</taxon>
        <taxon>Oryzeae</taxon>
        <taxon>Oryzinae</taxon>
        <taxon>Oryza</taxon>
        <taxon>Oryza sativa</taxon>
    </lineage>
</organism>
<keyword evidence="2" id="KW-0378">Hydrolase</keyword>
<accession>A3C9F1</accession>
<dbReference type="Proteomes" id="UP000007752">
    <property type="component" value="Chromosome 11"/>
</dbReference>
<feature type="domain" description="Pectinesterase catalytic" evidence="5">
    <location>
        <begin position="246"/>
        <end position="293"/>
    </location>
</feature>
<sequence length="312" mass="33944">MAGSSSLASPRSLQLPLLLLFLLVAAAIGSYDPKAFCSKTTDVASCLKVFPTLPDIVTKAQDNQELYKRLVRYCSFKTYEATSLAESMIATTTAANPANIATFFEQWKGDEAITTKTPPGKCLLSCNKTIGEVNAILTCGHTYMEDRPPIIHQNLTVLFHGGHPPSLCKSGCLDGSSSEGEVLLATKFNYIWSLLDLMEAVLPEYLSETGTATTTAASSWRARQPLLVPAISASTTRGGLRQCGQDRKTVEYLEYGNWGAGAETADRVKWKGVRVITAAEANRFTVDHFINGNQWLPNLVNGEQINYTHGLI</sequence>
<dbReference type="InterPro" id="IPR012334">
    <property type="entry name" value="Pectin_lyas_fold"/>
</dbReference>
<name>A3C9F1_ORYSJ</name>
<dbReference type="Pfam" id="PF01095">
    <property type="entry name" value="Pectinesterase"/>
    <property type="match status" value="1"/>
</dbReference>
<evidence type="ECO:0000259" key="5">
    <source>
        <dbReference type="Pfam" id="PF01095"/>
    </source>
</evidence>
<keyword evidence="3" id="KW-0063">Aspartyl esterase</keyword>
<evidence type="ECO:0000256" key="3">
    <source>
        <dbReference type="ARBA" id="ARBA00023085"/>
    </source>
</evidence>
<dbReference type="SUPFAM" id="SSF51126">
    <property type="entry name" value="Pectin lyase-like"/>
    <property type="match status" value="1"/>
</dbReference>